<keyword evidence="4" id="KW-0547">Nucleotide-binding</keyword>
<protein>
    <submittedName>
        <fullName evidence="11">Molybdate transport system ATP-binding protein</fullName>
    </submittedName>
</protein>
<dbReference type="PROSITE" id="PS50893">
    <property type="entry name" value="ABC_TRANSPORTER_2"/>
    <property type="match status" value="1"/>
</dbReference>
<dbReference type="GO" id="GO:0005524">
    <property type="term" value="F:ATP binding"/>
    <property type="evidence" value="ECO:0007669"/>
    <property type="project" value="UniProtKB-KW"/>
</dbReference>
<keyword evidence="12" id="KW-1185">Reference proteome</keyword>
<evidence type="ECO:0000256" key="5">
    <source>
        <dbReference type="ARBA" id="ARBA00022840"/>
    </source>
</evidence>
<proteinExistence type="predicted"/>
<dbReference type="AlphaFoldDB" id="A0A7W4W9S7"/>
<keyword evidence="3 8" id="KW-0500">Molybdenum</keyword>
<evidence type="ECO:0000256" key="7">
    <source>
        <dbReference type="ARBA" id="ARBA00023136"/>
    </source>
</evidence>
<dbReference type="InterPro" id="IPR004606">
    <property type="entry name" value="Mop_domain"/>
</dbReference>
<feature type="domain" description="ABC transporter" evidence="9">
    <location>
        <begin position="16"/>
        <end position="249"/>
    </location>
</feature>
<dbReference type="Proteomes" id="UP000535937">
    <property type="component" value="Unassembled WGS sequence"/>
</dbReference>
<comment type="caution">
    <text evidence="11">The sequence shown here is derived from an EMBL/GenBank/DDBJ whole genome shotgun (WGS) entry which is preliminary data.</text>
</comment>
<dbReference type="GO" id="GO:0016887">
    <property type="term" value="F:ATP hydrolysis activity"/>
    <property type="evidence" value="ECO:0007669"/>
    <property type="project" value="InterPro"/>
</dbReference>
<keyword evidence="1" id="KW-0813">Transport</keyword>
<dbReference type="Pfam" id="PF00005">
    <property type="entry name" value="ABC_tran"/>
    <property type="match status" value="1"/>
</dbReference>
<dbReference type="InterPro" id="IPR027417">
    <property type="entry name" value="P-loop_NTPase"/>
</dbReference>
<evidence type="ECO:0000256" key="3">
    <source>
        <dbReference type="ARBA" id="ARBA00022505"/>
    </source>
</evidence>
<dbReference type="PROSITE" id="PS51866">
    <property type="entry name" value="MOP"/>
    <property type="match status" value="1"/>
</dbReference>
<dbReference type="SUPFAM" id="SSF50331">
    <property type="entry name" value="MOP-like"/>
    <property type="match status" value="1"/>
</dbReference>
<accession>A0A7W4W9S7</accession>
<dbReference type="Gene3D" id="2.40.50.100">
    <property type="match status" value="1"/>
</dbReference>
<name>A0A7W4W9S7_9GAMM</name>
<evidence type="ECO:0000259" key="9">
    <source>
        <dbReference type="PROSITE" id="PS50893"/>
    </source>
</evidence>
<feature type="domain" description="Mop" evidence="10">
    <location>
        <begin position="306"/>
        <end position="371"/>
    </location>
</feature>
<dbReference type="PANTHER" id="PTHR43514:SF4">
    <property type="entry name" value="ABC TRANSPORTER I FAMILY MEMBER 10"/>
    <property type="match status" value="1"/>
</dbReference>
<evidence type="ECO:0000256" key="2">
    <source>
        <dbReference type="ARBA" id="ARBA00022475"/>
    </source>
</evidence>
<evidence type="ECO:0000256" key="1">
    <source>
        <dbReference type="ARBA" id="ARBA00022448"/>
    </source>
</evidence>
<dbReference type="PROSITE" id="PS00211">
    <property type="entry name" value="ABC_TRANSPORTER_1"/>
    <property type="match status" value="1"/>
</dbReference>
<sequence length="371" mass="40637">MTTLLSEVAIKAALAKGTEGLVVDGLCTGVHTTPVDLQLPVSGVIGVCGPSGAGKSALLSALAGLMPARGSVSWCGQRWQGRRFSLPMHRRSLSLGFQEARLFANLTVAQNLQLAERYCRRPLQEPEREALLDALALKPLLSRPVEQLSGGEAQRVALLRQLLNNAPVQFFDEPLSAVDMPLRIQRIVPALKKFWRDNPALVLWVSHDADELQLLAEHFVHVTEGRVTVAEKPPASLHSENPLSAALSHLTLRVREFLPEHQLLVLDLEGEVLYADRARGRYRAGETVRAMLSAADISLSVGRPSPSSLLNCLPVTLVDSRPLDDGRVRLHLDCDGRKLWAEISKYSYKKLQLKPGQSLFAQFKAGSLQGL</sequence>
<dbReference type="GO" id="GO:0015689">
    <property type="term" value="P:molybdate ion transport"/>
    <property type="evidence" value="ECO:0007669"/>
    <property type="project" value="InterPro"/>
</dbReference>
<evidence type="ECO:0000256" key="6">
    <source>
        <dbReference type="ARBA" id="ARBA00022967"/>
    </source>
</evidence>
<dbReference type="InterPro" id="IPR003593">
    <property type="entry name" value="AAA+_ATPase"/>
</dbReference>
<dbReference type="RefSeq" id="WP_183456279.1">
    <property type="nucleotide sequence ID" value="NZ_JACHWZ010000002.1"/>
</dbReference>
<dbReference type="InterPro" id="IPR050334">
    <property type="entry name" value="Molybdenum_import_ModC"/>
</dbReference>
<keyword evidence="6" id="KW-1278">Translocase</keyword>
<keyword evidence="7" id="KW-0472">Membrane</keyword>
<evidence type="ECO:0000256" key="4">
    <source>
        <dbReference type="ARBA" id="ARBA00022741"/>
    </source>
</evidence>
<evidence type="ECO:0000256" key="8">
    <source>
        <dbReference type="PROSITE-ProRule" id="PRU01213"/>
    </source>
</evidence>
<dbReference type="PANTHER" id="PTHR43514">
    <property type="entry name" value="ABC TRANSPORTER I FAMILY MEMBER 10"/>
    <property type="match status" value="1"/>
</dbReference>
<dbReference type="SUPFAM" id="SSF52540">
    <property type="entry name" value="P-loop containing nucleoside triphosphate hydrolases"/>
    <property type="match status" value="1"/>
</dbReference>
<dbReference type="InterPro" id="IPR017871">
    <property type="entry name" value="ABC_transporter-like_CS"/>
</dbReference>
<dbReference type="Gene3D" id="3.40.50.300">
    <property type="entry name" value="P-loop containing nucleotide triphosphate hydrolases"/>
    <property type="match status" value="1"/>
</dbReference>
<dbReference type="SMART" id="SM00382">
    <property type="entry name" value="AAA"/>
    <property type="match status" value="1"/>
</dbReference>
<evidence type="ECO:0000259" key="10">
    <source>
        <dbReference type="PROSITE" id="PS51866"/>
    </source>
</evidence>
<dbReference type="EMBL" id="JACHWZ010000002">
    <property type="protein sequence ID" value="MBB3059646.1"/>
    <property type="molecule type" value="Genomic_DNA"/>
</dbReference>
<reference evidence="11 12" key="1">
    <citation type="submission" date="2020-08" db="EMBL/GenBank/DDBJ databases">
        <title>Genomic Encyclopedia of Type Strains, Phase III (KMG-III): the genomes of soil and plant-associated and newly described type strains.</title>
        <authorList>
            <person name="Whitman W."/>
        </authorList>
    </citation>
    <scope>NUCLEOTIDE SEQUENCE [LARGE SCALE GENOMIC DNA]</scope>
    <source>
        <strain evidence="11 12">CECT 8799</strain>
    </source>
</reference>
<organism evidence="11 12">
    <name type="scientific">Microbulbifer rhizosphaerae</name>
    <dbReference type="NCBI Taxonomy" id="1562603"/>
    <lineage>
        <taxon>Bacteria</taxon>
        <taxon>Pseudomonadati</taxon>
        <taxon>Pseudomonadota</taxon>
        <taxon>Gammaproteobacteria</taxon>
        <taxon>Cellvibrionales</taxon>
        <taxon>Microbulbiferaceae</taxon>
        <taxon>Microbulbifer</taxon>
    </lineage>
</organism>
<gene>
    <name evidence="11" type="ORF">FHS09_000454</name>
</gene>
<dbReference type="InterPro" id="IPR005116">
    <property type="entry name" value="Transp-assoc_OB_typ1"/>
</dbReference>
<keyword evidence="5 11" id="KW-0067">ATP-binding</keyword>
<dbReference type="Pfam" id="PF03459">
    <property type="entry name" value="TOBE"/>
    <property type="match status" value="1"/>
</dbReference>
<evidence type="ECO:0000313" key="11">
    <source>
        <dbReference type="EMBL" id="MBB3059646.1"/>
    </source>
</evidence>
<dbReference type="InterPro" id="IPR008995">
    <property type="entry name" value="Mo/tungstate-bd_C_term_dom"/>
</dbReference>
<keyword evidence="2" id="KW-1003">Cell membrane</keyword>
<evidence type="ECO:0000313" key="12">
    <source>
        <dbReference type="Proteomes" id="UP000535937"/>
    </source>
</evidence>
<dbReference type="InterPro" id="IPR003439">
    <property type="entry name" value="ABC_transporter-like_ATP-bd"/>
</dbReference>